<dbReference type="PROSITE" id="PS51318">
    <property type="entry name" value="TAT"/>
    <property type="match status" value="1"/>
</dbReference>
<dbReference type="SUPFAM" id="SSF56300">
    <property type="entry name" value="Metallo-dependent phosphatases"/>
    <property type="match status" value="1"/>
</dbReference>
<dbReference type="InterPro" id="IPR006311">
    <property type="entry name" value="TAT_signal"/>
</dbReference>
<feature type="domain" description="Calcineurin-like phosphoesterase" evidence="2">
    <location>
        <begin position="51"/>
        <end position="271"/>
    </location>
</feature>
<keyword evidence="1" id="KW-0732">Signal</keyword>
<protein>
    <submittedName>
        <fullName evidence="3">Metallophosphoesterase</fullName>
    </submittedName>
</protein>
<dbReference type="RefSeq" id="WP_393009848.1">
    <property type="nucleotide sequence ID" value="NZ_JAZAQF010000001.1"/>
</dbReference>
<dbReference type="EMBL" id="JAZAQF010000001">
    <property type="protein sequence ID" value="MFG3816160.1"/>
    <property type="molecule type" value="Genomic_DNA"/>
</dbReference>
<evidence type="ECO:0000313" key="3">
    <source>
        <dbReference type="EMBL" id="MFG3816160.1"/>
    </source>
</evidence>
<name>A0ABW7C4J7_9CYAN</name>
<dbReference type="Pfam" id="PF00149">
    <property type="entry name" value="Metallophos"/>
    <property type="match status" value="1"/>
</dbReference>
<dbReference type="PANTHER" id="PTHR22953">
    <property type="entry name" value="ACID PHOSPHATASE RELATED"/>
    <property type="match status" value="1"/>
</dbReference>
<gene>
    <name evidence="3" type="ORF">VPK24_00805</name>
</gene>
<proteinExistence type="predicted"/>
<comment type="caution">
    <text evidence="3">The sequence shown here is derived from an EMBL/GenBank/DDBJ whole genome shotgun (WGS) entry which is preliminary data.</text>
</comment>
<dbReference type="InterPro" id="IPR029052">
    <property type="entry name" value="Metallo-depent_PP-like"/>
</dbReference>
<reference evidence="4" key="1">
    <citation type="journal article" date="2024" name="Algal Res.">
        <title>Biochemical, toxicological and genomic investigation of a high-biomass producing Limnothrix strain isolated from Italian shallow drinking water reservoir.</title>
        <authorList>
            <person name="Simonazzi M."/>
            <person name="Shishido T.K."/>
            <person name="Delbaje E."/>
            <person name="Wahlsten M."/>
            <person name="Fewer D.P."/>
            <person name="Sivonen K."/>
            <person name="Pezzolesi L."/>
            <person name="Pistocchi R."/>
        </authorList>
    </citation>
    <scope>NUCLEOTIDE SEQUENCE [LARGE SCALE GENOMIC DNA]</scope>
    <source>
        <strain evidence="4">LRLZ20PSL1</strain>
    </source>
</reference>
<dbReference type="Proteomes" id="UP001604335">
    <property type="component" value="Unassembled WGS sequence"/>
</dbReference>
<dbReference type="Gene3D" id="3.60.21.10">
    <property type="match status" value="1"/>
</dbReference>
<evidence type="ECO:0000313" key="4">
    <source>
        <dbReference type="Proteomes" id="UP001604335"/>
    </source>
</evidence>
<dbReference type="InterPro" id="IPR039331">
    <property type="entry name" value="PAPs-like"/>
</dbReference>
<organism evidence="3 4">
    <name type="scientific">Limnothrix redekei LRLZ20PSL1</name>
    <dbReference type="NCBI Taxonomy" id="3112953"/>
    <lineage>
        <taxon>Bacteria</taxon>
        <taxon>Bacillati</taxon>
        <taxon>Cyanobacteriota</taxon>
        <taxon>Cyanophyceae</taxon>
        <taxon>Pseudanabaenales</taxon>
        <taxon>Pseudanabaenaceae</taxon>
        <taxon>Limnothrix</taxon>
    </lineage>
</organism>
<evidence type="ECO:0000256" key="1">
    <source>
        <dbReference type="ARBA" id="ARBA00022729"/>
    </source>
</evidence>
<sequence>MTQSRRQFVQNLLAGGLLATGAATWLQRADRTWAQSPPNLEQAPPPDRGDLRIIAISDLNNGYGETDYRAEVHQAIALIQRWQPDLVLCGGDMVAGQKLGLTRSQFQAMWAGFDRTIYRPLHQAGIPFAFTLGNHDASNITLPDRTFKYALDRNEAAAYWRRQRSTMNWDWVDDAWFPFFYAFRLGNALIVSWDASGPVIRTEQLLRAEQLLTSEVGRAAQVRLLLGHMPLHAVTPQRNQPGNVLRDTTQVQSLLERAQVTAYITGHHHAYFPARMGTVDLLHLGCLGGGARSWLGTSSTPIRTLTVIDARFGSPNLRYSSYQLNPFRSLRDDQLPREIVGFNGRLVRRDQLLSKDHALKVTI</sequence>
<keyword evidence="4" id="KW-1185">Reference proteome</keyword>
<dbReference type="InterPro" id="IPR004843">
    <property type="entry name" value="Calcineurin-like_PHP"/>
</dbReference>
<evidence type="ECO:0000259" key="2">
    <source>
        <dbReference type="Pfam" id="PF00149"/>
    </source>
</evidence>
<dbReference type="PANTHER" id="PTHR22953:SF153">
    <property type="entry name" value="PURPLE ACID PHOSPHATASE"/>
    <property type="match status" value="1"/>
</dbReference>
<accession>A0ABW7C4J7</accession>